<reference evidence="9 10" key="1">
    <citation type="submission" date="2013-04" db="EMBL/GenBank/DDBJ databases">
        <title>Oceanicola sp. 22II1-22F33 Genome Sequencing.</title>
        <authorList>
            <person name="Lai Q."/>
            <person name="Li G."/>
            <person name="Shao Z."/>
        </authorList>
    </citation>
    <scope>NUCLEOTIDE SEQUENCE [LARGE SCALE GENOMIC DNA]</scope>
    <source>
        <strain evidence="9 10">22II1-22F33</strain>
    </source>
</reference>
<dbReference type="GO" id="GO:0005886">
    <property type="term" value="C:plasma membrane"/>
    <property type="evidence" value="ECO:0007669"/>
    <property type="project" value="UniProtKB-SubCell"/>
</dbReference>
<evidence type="ECO:0000313" key="9">
    <source>
        <dbReference type="EMBL" id="OWU68107.1"/>
    </source>
</evidence>
<dbReference type="PANTHER" id="PTHR34582:SF6">
    <property type="entry name" value="UPF0702 TRANSMEMBRANE PROTEIN YCAP"/>
    <property type="match status" value="1"/>
</dbReference>
<feature type="transmembrane region" description="Helical" evidence="7">
    <location>
        <begin position="15"/>
        <end position="35"/>
    </location>
</feature>
<keyword evidence="10" id="KW-1185">Reference proteome</keyword>
<keyword evidence="5 7" id="KW-1133">Transmembrane helix</keyword>
<evidence type="ECO:0000256" key="1">
    <source>
        <dbReference type="ARBA" id="ARBA00004651"/>
    </source>
</evidence>
<sequence>MIFGEPIFFDGGTELLRVAISAPIIYLGIICAIRLAGKRSTSQMNNFDWVVTVAMGSITASGIVLKDVTILEVFLAVGLLLGLQWMVTKMIVWYPPTGRLVKAEPALLVQDGEFLHESLRRERVSTAEVLAAVRENGFTALDQVRWVILETDATMSVLPRTDDPRTETTALCGVAGVPG</sequence>
<comment type="similarity">
    <text evidence="2">Belongs to the UPF0702 family.</text>
</comment>
<dbReference type="PANTHER" id="PTHR34582">
    <property type="entry name" value="UPF0702 TRANSMEMBRANE PROTEIN YCAP"/>
    <property type="match status" value="1"/>
</dbReference>
<keyword evidence="6 7" id="KW-0472">Membrane</keyword>
<dbReference type="AlphaFoldDB" id="A0A225NIK1"/>
<name>A0A225NIK1_9RHOB</name>
<evidence type="ECO:0000256" key="4">
    <source>
        <dbReference type="ARBA" id="ARBA00022692"/>
    </source>
</evidence>
<accession>A0A225NIK1</accession>
<dbReference type="RefSeq" id="WP_088652572.1">
    <property type="nucleotide sequence ID" value="NZ_AQQR01000023.1"/>
</dbReference>
<evidence type="ECO:0000256" key="7">
    <source>
        <dbReference type="SAM" id="Phobius"/>
    </source>
</evidence>
<evidence type="ECO:0000259" key="8">
    <source>
        <dbReference type="Pfam" id="PF04239"/>
    </source>
</evidence>
<dbReference type="Gene3D" id="3.30.240.20">
    <property type="entry name" value="bsu07140 like domains"/>
    <property type="match status" value="1"/>
</dbReference>
<organism evidence="9 10">
    <name type="scientific">Marinibacterium profundimaris</name>
    <dbReference type="NCBI Taxonomy" id="1679460"/>
    <lineage>
        <taxon>Bacteria</taxon>
        <taxon>Pseudomonadati</taxon>
        <taxon>Pseudomonadota</taxon>
        <taxon>Alphaproteobacteria</taxon>
        <taxon>Rhodobacterales</taxon>
        <taxon>Paracoccaceae</taxon>
        <taxon>Marinibacterium</taxon>
    </lineage>
</organism>
<keyword evidence="3" id="KW-1003">Cell membrane</keyword>
<dbReference type="InterPro" id="IPR023090">
    <property type="entry name" value="UPF0702_alpha/beta_dom_sf"/>
</dbReference>
<protein>
    <recommendedName>
        <fullName evidence="8">YetF C-terminal domain-containing protein</fullName>
    </recommendedName>
</protein>
<evidence type="ECO:0000256" key="5">
    <source>
        <dbReference type="ARBA" id="ARBA00022989"/>
    </source>
</evidence>
<dbReference type="Proteomes" id="UP000215377">
    <property type="component" value="Unassembled WGS sequence"/>
</dbReference>
<dbReference type="InterPro" id="IPR007353">
    <property type="entry name" value="DUF421"/>
</dbReference>
<comment type="subcellular location">
    <subcellularLocation>
        <location evidence="1">Cell membrane</location>
        <topology evidence="1">Multi-pass membrane protein</topology>
    </subcellularLocation>
</comment>
<keyword evidence="4 7" id="KW-0812">Transmembrane</keyword>
<dbReference type="Pfam" id="PF04239">
    <property type="entry name" value="DUF421"/>
    <property type="match status" value="1"/>
</dbReference>
<feature type="domain" description="YetF C-terminal" evidence="8">
    <location>
        <begin position="99"/>
        <end position="162"/>
    </location>
</feature>
<evidence type="ECO:0000256" key="3">
    <source>
        <dbReference type="ARBA" id="ARBA00022475"/>
    </source>
</evidence>
<feature type="transmembrane region" description="Helical" evidence="7">
    <location>
        <begin position="47"/>
        <end position="65"/>
    </location>
</feature>
<dbReference type="OrthoDB" id="9793799at2"/>
<comment type="caution">
    <text evidence="9">The sequence shown here is derived from an EMBL/GenBank/DDBJ whole genome shotgun (WGS) entry which is preliminary data.</text>
</comment>
<evidence type="ECO:0000256" key="6">
    <source>
        <dbReference type="ARBA" id="ARBA00023136"/>
    </source>
</evidence>
<evidence type="ECO:0000256" key="2">
    <source>
        <dbReference type="ARBA" id="ARBA00006448"/>
    </source>
</evidence>
<proteinExistence type="inferred from homology"/>
<dbReference type="EMBL" id="AQQR01000023">
    <property type="protein sequence ID" value="OWU68107.1"/>
    <property type="molecule type" value="Genomic_DNA"/>
</dbReference>
<evidence type="ECO:0000313" key="10">
    <source>
        <dbReference type="Proteomes" id="UP000215377"/>
    </source>
</evidence>
<gene>
    <name evidence="9" type="ORF">ATO3_24735</name>
</gene>